<keyword evidence="4" id="KW-1185">Reference proteome</keyword>
<dbReference type="Proteomes" id="UP000235371">
    <property type="component" value="Unassembled WGS sequence"/>
</dbReference>
<evidence type="ECO:0000259" key="2">
    <source>
        <dbReference type="Pfam" id="PF14420"/>
    </source>
</evidence>
<dbReference type="GeneID" id="36580486"/>
<reference evidence="3 4" key="1">
    <citation type="submission" date="2016-04" db="EMBL/GenBank/DDBJ databases">
        <title>A degradative enzymes factory behind the ericoid mycorrhizal symbiosis.</title>
        <authorList>
            <consortium name="DOE Joint Genome Institute"/>
            <person name="Martino E."/>
            <person name="Morin E."/>
            <person name="Grelet G."/>
            <person name="Kuo A."/>
            <person name="Kohler A."/>
            <person name="Daghino S."/>
            <person name="Barry K."/>
            <person name="Choi C."/>
            <person name="Cichocki N."/>
            <person name="Clum A."/>
            <person name="Copeland A."/>
            <person name="Hainaut M."/>
            <person name="Haridas S."/>
            <person name="Labutti K."/>
            <person name="Lindquist E."/>
            <person name="Lipzen A."/>
            <person name="Khouja H.-R."/>
            <person name="Murat C."/>
            <person name="Ohm R."/>
            <person name="Olson A."/>
            <person name="Spatafora J."/>
            <person name="Veneault-Fourrey C."/>
            <person name="Henrissat B."/>
            <person name="Grigoriev I."/>
            <person name="Martin F."/>
            <person name="Perotto S."/>
        </authorList>
    </citation>
    <scope>NUCLEOTIDE SEQUENCE [LARGE SCALE GENOMIC DNA]</scope>
    <source>
        <strain evidence="3 4">E</strain>
    </source>
</reference>
<dbReference type="EMBL" id="KZ613788">
    <property type="protein sequence ID" value="PMD60667.1"/>
    <property type="molecule type" value="Genomic_DNA"/>
</dbReference>
<accession>A0A2J6TCB1</accession>
<dbReference type="InterPro" id="IPR025676">
    <property type="entry name" value="Clr5_dom"/>
</dbReference>
<proteinExistence type="predicted"/>
<dbReference type="OrthoDB" id="5986190at2759"/>
<dbReference type="InParanoid" id="A0A2J6TCB1"/>
<dbReference type="AlphaFoldDB" id="A0A2J6TCB1"/>
<organism evidence="3 4">
    <name type="scientific">Hyaloscypha bicolor E</name>
    <dbReference type="NCBI Taxonomy" id="1095630"/>
    <lineage>
        <taxon>Eukaryota</taxon>
        <taxon>Fungi</taxon>
        <taxon>Dikarya</taxon>
        <taxon>Ascomycota</taxon>
        <taxon>Pezizomycotina</taxon>
        <taxon>Leotiomycetes</taxon>
        <taxon>Helotiales</taxon>
        <taxon>Hyaloscyphaceae</taxon>
        <taxon>Hyaloscypha</taxon>
        <taxon>Hyaloscypha bicolor</taxon>
    </lineage>
</organism>
<dbReference type="RefSeq" id="XP_024737571.1">
    <property type="nucleotide sequence ID" value="XM_024872405.1"/>
</dbReference>
<evidence type="ECO:0000256" key="1">
    <source>
        <dbReference type="SAM" id="MobiDB-lite"/>
    </source>
</evidence>
<dbReference type="Pfam" id="PF14420">
    <property type="entry name" value="Clr5"/>
    <property type="match status" value="1"/>
</dbReference>
<sequence length="178" mass="20818">MSDNLMNEAQAVMDRDESMLDDAPKLPARGQEQLKSSRRIRNDEKWKSLKDEIYRIYMIEDNTLQNTMSTIFEQHGFEASERKWKDKLKEWNFDKNISSRDMSIVVAKSDKRARDNGKETVFFHGETQITRQRIEQFKRRKIWKAAEPVSPGADTPFNITYHTPGHDIADDPAELSPI</sequence>
<evidence type="ECO:0000313" key="3">
    <source>
        <dbReference type="EMBL" id="PMD60667.1"/>
    </source>
</evidence>
<dbReference type="PANTHER" id="PTHR38788:SF3">
    <property type="entry name" value="CLR5 DOMAIN-CONTAINING PROTEIN"/>
    <property type="match status" value="1"/>
</dbReference>
<feature type="non-terminal residue" evidence="3">
    <location>
        <position position="178"/>
    </location>
</feature>
<gene>
    <name evidence="3" type="ORF">K444DRAFT_387287</name>
</gene>
<name>A0A2J6TCB1_9HELO</name>
<evidence type="ECO:0000313" key="4">
    <source>
        <dbReference type="Proteomes" id="UP000235371"/>
    </source>
</evidence>
<feature type="domain" description="Clr5" evidence="2">
    <location>
        <begin position="43"/>
        <end position="95"/>
    </location>
</feature>
<feature type="region of interest" description="Disordered" evidence="1">
    <location>
        <begin position="1"/>
        <end position="40"/>
    </location>
</feature>
<dbReference type="PANTHER" id="PTHR38788">
    <property type="entry name" value="CLR5 DOMAIN-CONTAINING PROTEIN"/>
    <property type="match status" value="1"/>
</dbReference>
<feature type="compositionally biased region" description="Basic and acidic residues" evidence="1">
    <location>
        <begin position="13"/>
        <end position="24"/>
    </location>
</feature>
<protein>
    <recommendedName>
        <fullName evidence="2">Clr5 domain-containing protein</fullName>
    </recommendedName>
</protein>